<feature type="compositionally biased region" description="Low complexity" evidence="1">
    <location>
        <begin position="197"/>
        <end position="207"/>
    </location>
</feature>
<dbReference type="EMBL" id="LGRX02007342">
    <property type="protein sequence ID" value="KAK3275220.1"/>
    <property type="molecule type" value="Genomic_DNA"/>
</dbReference>
<feature type="compositionally biased region" description="Low complexity" evidence="1">
    <location>
        <begin position="28"/>
        <end position="67"/>
    </location>
</feature>
<name>A0AAE0GC41_9CHLO</name>
<keyword evidence="3" id="KW-1185">Reference proteome</keyword>
<organism evidence="2 3">
    <name type="scientific">Cymbomonas tetramitiformis</name>
    <dbReference type="NCBI Taxonomy" id="36881"/>
    <lineage>
        <taxon>Eukaryota</taxon>
        <taxon>Viridiplantae</taxon>
        <taxon>Chlorophyta</taxon>
        <taxon>Pyramimonadophyceae</taxon>
        <taxon>Pyramimonadales</taxon>
        <taxon>Pyramimonadaceae</taxon>
        <taxon>Cymbomonas</taxon>
    </lineage>
</organism>
<comment type="caution">
    <text evidence="2">The sequence shown here is derived from an EMBL/GenBank/DDBJ whole genome shotgun (WGS) entry which is preliminary data.</text>
</comment>
<dbReference type="Proteomes" id="UP001190700">
    <property type="component" value="Unassembled WGS sequence"/>
</dbReference>
<feature type="compositionally biased region" description="Polar residues" evidence="1">
    <location>
        <begin position="1"/>
        <end position="18"/>
    </location>
</feature>
<gene>
    <name evidence="2" type="ORF">CYMTET_16631</name>
</gene>
<evidence type="ECO:0000256" key="1">
    <source>
        <dbReference type="SAM" id="MobiDB-lite"/>
    </source>
</evidence>
<evidence type="ECO:0000313" key="2">
    <source>
        <dbReference type="EMBL" id="KAK3275220.1"/>
    </source>
</evidence>
<proteinExistence type="predicted"/>
<feature type="compositionally biased region" description="Low complexity" evidence="1">
    <location>
        <begin position="171"/>
        <end position="186"/>
    </location>
</feature>
<reference evidence="2 3" key="1">
    <citation type="journal article" date="2015" name="Genome Biol. Evol.">
        <title>Comparative Genomics of a Bacterivorous Green Alga Reveals Evolutionary Causalities and Consequences of Phago-Mixotrophic Mode of Nutrition.</title>
        <authorList>
            <person name="Burns J.A."/>
            <person name="Paasch A."/>
            <person name="Narechania A."/>
            <person name="Kim E."/>
        </authorList>
    </citation>
    <scope>NUCLEOTIDE SEQUENCE [LARGE SCALE GENOMIC DNA]</scope>
    <source>
        <strain evidence="2 3">PLY_AMNH</strain>
    </source>
</reference>
<dbReference type="AlphaFoldDB" id="A0AAE0GC41"/>
<protein>
    <submittedName>
        <fullName evidence="2">Uncharacterized protein</fullName>
    </submittedName>
</protein>
<feature type="non-terminal residue" evidence="2">
    <location>
        <position position="248"/>
    </location>
</feature>
<accession>A0AAE0GC41</accession>
<sequence>MQTNPSGIQFLQQSQRSMAQHPPPPPSQQQHVHPQHQQVHPHQQALQQQQHHPSQSHPLQNQQHPQHGQNLLSRSAGLQAGAHRMAQGTSHAAQQQQQQQQAVGSWAKQQQQQQQQQQTSLPPPPPPPPTSQQSLLGPGTMQQQQQQQMPSQGRSRRGKNQLGHAAYQPQAQQMGSGSGDASDGSMRGNVPDVEILPAAAAQRPAPQSGEVAPAWQGMLAKSGVVLCNVASVQSSSERDSALTREEPR</sequence>
<feature type="compositionally biased region" description="Pro residues" evidence="1">
    <location>
        <begin position="121"/>
        <end position="130"/>
    </location>
</feature>
<evidence type="ECO:0000313" key="3">
    <source>
        <dbReference type="Proteomes" id="UP001190700"/>
    </source>
</evidence>
<feature type="compositionally biased region" description="Low complexity" evidence="1">
    <location>
        <begin position="86"/>
        <end position="120"/>
    </location>
</feature>
<feature type="region of interest" description="Disordered" evidence="1">
    <location>
        <begin position="1"/>
        <end position="212"/>
    </location>
</feature>
<feature type="compositionally biased region" description="Low complexity" evidence="1">
    <location>
        <begin position="131"/>
        <end position="148"/>
    </location>
</feature>